<keyword evidence="10" id="KW-0456">Lyase</keyword>
<dbReference type="InterPro" id="IPR047213">
    <property type="entry name" value="TPP_PYR_PDC_IPDC-like"/>
</dbReference>
<evidence type="ECO:0000259" key="16">
    <source>
        <dbReference type="Pfam" id="PF02776"/>
    </source>
</evidence>
<evidence type="ECO:0000256" key="12">
    <source>
        <dbReference type="RuleBase" id="RU362132"/>
    </source>
</evidence>
<dbReference type="GO" id="GO:0004737">
    <property type="term" value="F:pyruvate decarboxylase activity"/>
    <property type="evidence" value="ECO:0007669"/>
    <property type="project" value="UniProtKB-EC"/>
</dbReference>
<dbReference type="OMA" id="LRQEWVW"/>
<feature type="domain" description="Thiamine pyrophosphate enzyme central" evidence="14">
    <location>
        <begin position="200"/>
        <end position="297"/>
    </location>
</feature>
<evidence type="ECO:0000256" key="5">
    <source>
        <dbReference type="ARBA" id="ARBA00014422"/>
    </source>
</evidence>
<proteinExistence type="inferred from homology"/>
<comment type="caution">
    <text evidence="17">The sequence shown here is derived from an EMBL/GenBank/DDBJ whole genome shotgun (WGS) entry which is preliminary data.</text>
</comment>
<evidence type="ECO:0000256" key="2">
    <source>
        <dbReference type="ARBA" id="ARBA00001964"/>
    </source>
</evidence>
<dbReference type="InterPro" id="IPR011766">
    <property type="entry name" value="TPP_enzyme_TPP-bd"/>
</dbReference>
<dbReference type="InterPro" id="IPR012110">
    <property type="entry name" value="PDC/IPDC-like"/>
</dbReference>
<dbReference type="GO" id="GO:0005829">
    <property type="term" value="C:cytosol"/>
    <property type="evidence" value="ECO:0007669"/>
    <property type="project" value="TreeGrafter"/>
</dbReference>
<feature type="binding site" evidence="11">
    <location>
        <position position="505"/>
    </location>
    <ligand>
        <name>Mg(2+)</name>
        <dbReference type="ChEBI" id="CHEBI:18420"/>
    </ligand>
</feature>
<keyword evidence="9 12" id="KW-0786">Thiamine pyrophosphate</keyword>
<dbReference type="Pfam" id="PF02775">
    <property type="entry name" value="TPP_enzyme_C"/>
    <property type="match status" value="1"/>
</dbReference>
<evidence type="ECO:0000256" key="10">
    <source>
        <dbReference type="ARBA" id="ARBA00023239"/>
    </source>
</evidence>
<comment type="catalytic activity">
    <reaction evidence="1">
        <text>a 2-oxocarboxylate + H(+) = an aldehyde + CO2</text>
        <dbReference type="Rhea" id="RHEA:11628"/>
        <dbReference type="ChEBI" id="CHEBI:15378"/>
        <dbReference type="ChEBI" id="CHEBI:16526"/>
        <dbReference type="ChEBI" id="CHEBI:17478"/>
        <dbReference type="ChEBI" id="CHEBI:35179"/>
        <dbReference type="EC" id="4.1.1.1"/>
    </reaction>
</comment>
<reference evidence="17 18" key="1">
    <citation type="journal article" date="2016" name="BMC Genomics">
        <title>Genome sequencing and secondary metabolism of the postharvest pathogen Penicillium griseofulvum.</title>
        <authorList>
            <person name="Banani H."/>
            <person name="Marcet-Houben M."/>
            <person name="Ballester A.R."/>
            <person name="Abbruscato P."/>
            <person name="Gonzalez-Candelas L."/>
            <person name="Gabaldon T."/>
            <person name="Spadaro D."/>
        </authorList>
    </citation>
    <scope>NUCLEOTIDE SEQUENCE [LARGE SCALE GENOMIC DNA]</scope>
    <source>
        <strain evidence="17 18">PG3</strain>
    </source>
</reference>
<dbReference type="PIRSF" id="PIRSF036565">
    <property type="entry name" value="Pyruvt_ip_decrb"/>
    <property type="match status" value="1"/>
</dbReference>
<evidence type="ECO:0000313" key="17">
    <source>
        <dbReference type="EMBL" id="KXG46316.1"/>
    </source>
</evidence>
<evidence type="ECO:0000256" key="1">
    <source>
        <dbReference type="ARBA" id="ARBA00001041"/>
    </source>
</evidence>
<dbReference type="RefSeq" id="XP_040644852.1">
    <property type="nucleotide sequence ID" value="XM_040792885.1"/>
</dbReference>
<feature type="compositionally biased region" description="Polar residues" evidence="13">
    <location>
        <begin position="339"/>
        <end position="353"/>
    </location>
</feature>
<protein>
    <recommendedName>
        <fullName evidence="5">Pyruvate decarboxylase</fullName>
        <ecNumber evidence="4">4.1.1.1</ecNumber>
    </recommendedName>
</protein>
<dbReference type="EMBL" id="LHQR01000069">
    <property type="protein sequence ID" value="KXG46316.1"/>
    <property type="molecule type" value="Genomic_DNA"/>
</dbReference>
<feature type="binding site" evidence="11">
    <location>
        <position position="476"/>
    </location>
    <ligand>
        <name>Mg(2+)</name>
        <dbReference type="ChEBI" id="CHEBI:18420"/>
    </ligand>
</feature>
<dbReference type="CDD" id="cd07038">
    <property type="entry name" value="TPP_PYR_PDC_IPDC_like"/>
    <property type="match status" value="1"/>
</dbReference>
<keyword evidence="18" id="KW-1185">Reference proteome</keyword>
<dbReference type="PANTHER" id="PTHR43452:SF30">
    <property type="entry name" value="PYRUVATE DECARBOXYLASE ISOZYME 1-RELATED"/>
    <property type="match status" value="1"/>
</dbReference>
<organism evidence="17 18">
    <name type="scientific">Penicillium patulum</name>
    <name type="common">Penicillium griseofulvum</name>
    <dbReference type="NCBI Taxonomy" id="5078"/>
    <lineage>
        <taxon>Eukaryota</taxon>
        <taxon>Fungi</taxon>
        <taxon>Dikarya</taxon>
        <taxon>Ascomycota</taxon>
        <taxon>Pezizomycotina</taxon>
        <taxon>Eurotiomycetes</taxon>
        <taxon>Eurotiomycetidae</taxon>
        <taxon>Eurotiales</taxon>
        <taxon>Aspergillaceae</taxon>
        <taxon>Penicillium</taxon>
    </lineage>
</organism>
<dbReference type="FunFam" id="3.40.50.970:FF:000024">
    <property type="entry name" value="Pyruvate decarboxylase isozyme"/>
    <property type="match status" value="1"/>
</dbReference>
<sequence length="600" mass="65598">MHLAEYLFRRLHQLGIRSIFGCPGDFNLASLDYIVPCGLNWVGNVNELNGGYAADGYARIRGIGAIMTTLGVGELSAINALAGSCAEHVPVIHIVGYPSTSVQEKKIPLHHTLGDGNFERFAKMSAQVSSAVVILKDKSDATKLIDETIRECWRSSKPVYIGFPADLVNVEIDPSPLECPLIEEPTPNITENEERAVGLILDRIRAAQNPVIIVDSLAGKSYSLDSTRLFAQSSGFPCFTTPMAKGIVNESLTNFRGLYAGEASDTNILEEVESSDLILSIGPRPTDYNSAGFKPDLSHIETIKFERHRIQMPFQQSLGLGMSGVLEKLSNALDKERSGSISTASTPSRQPSGTPDVHGSISPPSSPLKENEDRDVIMNFEGNTVDKSQPLTQDWIWQRISSWLEEDDIISADVGTSAFGTVWSRYPRGAVPLVQFLWSSIGYAVGAAVGAALAAREDENQSNGTRRRRTICLTGDGSLQMTAQEASTMVRRKLGIIMFIVCNEGYTVERIIHGMDAEYNDIQPWDHKLMPALFGAAPNTARTYAIRTRAELNMLLDDPSFGPADLYDENNPPPLRIVELYMGKYDVPEGLLGTANSVSR</sequence>
<dbReference type="GO" id="GO:0005634">
    <property type="term" value="C:nucleus"/>
    <property type="evidence" value="ECO:0007669"/>
    <property type="project" value="TreeGrafter"/>
</dbReference>
<comment type="cofactor">
    <cofactor evidence="2">
        <name>thiamine diphosphate</name>
        <dbReference type="ChEBI" id="CHEBI:58937"/>
    </cofactor>
</comment>
<evidence type="ECO:0000256" key="9">
    <source>
        <dbReference type="ARBA" id="ARBA00023052"/>
    </source>
</evidence>
<evidence type="ECO:0000256" key="13">
    <source>
        <dbReference type="SAM" id="MobiDB-lite"/>
    </source>
</evidence>
<dbReference type="GO" id="GO:0030976">
    <property type="term" value="F:thiamine pyrophosphate binding"/>
    <property type="evidence" value="ECO:0007669"/>
    <property type="project" value="InterPro"/>
</dbReference>
<dbReference type="Pfam" id="PF00205">
    <property type="entry name" value="TPP_enzyme_M"/>
    <property type="match status" value="1"/>
</dbReference>
<keyword evidence="7" id="KW-0210">Decarboxylase</keyword>
<dbReference type="Gene3D" id="3.40.50.970">
    <property type="match status" value="2"/>
</dbReference>
<dbReference type="CDD" id="cd02005">
    <property type="entry name" value="TPP_PDC_IPDC"/>
    <property type="match status" value="1"/>
</dbReference>
<comment type="similarity">
    <text evidence="3 12">Belongs to the TPP enzyme family.</text>
</comment>
<dbReference type="STRING" id="5078.A0A135LBI3"/>
<dbReference type="SUPFAM" id="SSF52467">
    <property type="entry name" value="DHS-like NAD/FAD-binding domain"/>
    <property type="match status" value="1"/>
</dbReference>
<dbReference type="FunFam" id="3.40.50.970:FF:000019">
    <property type="entry name" value="Pyruvate decarboxylase isozyme"/>
    <property type="match status" value="1"/>
</dbReference>
<name>A0A135LBI3_PENPA</name>
<dbReference type="Gene3D" id="3.40.50.1220">
    <property type="entry name" value="TPP-binding domain"/>
    <property type="match status" value="1"/>
</dbReference>
<feature type="binding site" evidence="11">
    <location>
        <position position="503"/>
    </location>
    <ligand>
        <name>Mg(2+)</name>
        <dbReference type="ChEBI" id="CHEBI:18420"/>
    </ligand>
</feature>
<feature type="domain" description="Thiamine pyrophosphate enzyme N-terminal TPP-binding" evidence="16">
    <location>
        <begin position="1"/>
        <end position="104"/>
    </location>
</feature>
<dbReference type="InterPro" id="IPR029035">
    <property type="entry name" value="DHS-like_NAD/FAD-binding_dom"/>
</dbReference>
<dbReference type="PANTHER" id="PTHR43452">
    <property type="entry name" value="PYRUVATE DECARBOXYLASE"/>
    <property type="match status" value="1"/>
</dbReference>
<evidence type="ECO:0000313" key="18">
    <source>
        <dbReference type="Proteomes" id="UP000070168"/>
    </source>
</evidence>
<dbReference type="Pfam" id="PF02776">
    <property type="entry name" value="TPP_enzyme_N"/>
    <property type="match status" value="1"/>
</dbReference>
<gene>
    <name evidence="17" type="ORF">PGRI_051720</name>
</gene>
<dbReference type="OrthoDB" id="3970464at2759"/>
<evidence type="ECO:0000256" key="8">
    <source>
        <dbReference type="ARBA" id="ARBA00022842"/>
    </source>
</evidence>
<feature type="domain" description="Thiamine pyrophosphate enzyme TPP-binding" evidence="15">
    <location>
        <begin position="422"/>
        <end position="519"/>
    </location>
</feature>
<evidence type="ECO:0000256" key="3">
    <source>
        <dbReference type="ARBA" id="ARBA00007812"/>
    </source>
</evidence>
<feature type="region of interest" description="Disordered" evidence="13">
    <location>
        <begin position="336"/>
        <end position="371"/>
    </location>
</feature>
<evidence type="ECO:0000256" key="6">
    <source>
        <dbReference type="ARBA" id="ARBA00022723"/>
    </source>
</evidence>
<dbReference type="AlphaFoldDB" id="A0A135LBI3"/>
<dbReference type="GO" id="GO:0000949">
    <property type="term" value="P:aromatic amino acid family catabolic process to alcohol via Ehrlich pathway"/>
    <property type="evidence" value="ECO:0007669"/>
    <property type="project" value="TreeGrafter"/>
</dbReference>
<dbReference type="GO" id="GO:0000287">
    <property type="term" value="F:magnesium ion binding"/>
    <property type="evidence" value="ECO:0007669"/>
    <property type="project" value="InterPro"/>
</dbReference>
<dbReference type="InterPro" id="IPR012001">
    <property type="entry name" value="Thiamin_PyroP_enz_TPP-bd_dom"/>
</dbReference>
<evidence type="ECO:0000259" key="14">
    <source>
        <dbReference type="Pfam" id="PF00205"/>
    </source>
</evidence>
<evidence type="ECO:0000259" key="15">
    <source>
        <dbReference type="Pfam" id="PF02775"/>
    </source>
</evidence>
<keyword evidence="6 11" id="KW-0479">Metal-binding</keyword>
<dbReference type="InterPro" id="IPR029061">
    <property type="entry name" value="THDP-binding"/>
</dbReference>
<evidence type="ECO:0000256" key="11">
    <source>
        <dbReference type="PIRSR" id="PIRSR036565-2"/>
    </source>
</evidence>
<evidence type="ECO:0000256" key="4">
    <source>
        <dbReference type="ARBA" id="ARBA00013202"/>
    </source>
</evidence>
<keyword evidence="8 11" id="KW-0460">Magnesium</keyword>
<dbReference type="EC" id="4.1.1.1" evidence="4"/>
<dbReference type="InterPro" id="IPR047214">
    <property type="entry name" value="TPP_PDC_IPDC"/>
</dbReference>
<dbReference type="InterPro" id="IPR012000">
    <property type="entry name" value="Thiamin_PyroP_enz_cen_dom"/>
</dbReference>
<accession>A0A135LBI3</accession>
<comment type="cofactor">
    <cofactor evidence="11">
        <name>Mg(2+)</name>
        <dbReference type="ChEBI" id="CHEBI:18420"/>
    </cofactor>
    <text evidence="11">Binds 1 Mg(2+) per subunit.</text>
</comment>
<evidence type="ECO:0000256" key="7">
    <source>
        <dbReference type="ARBA" id="ARBA00022793"/>
    </source>
</evidence>
<dbReference type="SUPFAM" id="SSF52518">
    <property type="entry name" value="Thiamin diphosphate-binding fold (THDP-binding)"/>
    <property type="match status" value="2"/>
</dbReference>
<dbReference type="GeneID" id="63708185"/>
<dbReference type="Proteomes" id="UP000070168">
    <property type="component" value="Unassembled WGS sequence"/>
</dbReference>